<accession>A0ABT1RNN2</accession>
<comment type="caution">
    <text evidence="1">The sequence shown here is derived from an EMBL/GenBank/DDBJ whole genome shotgun (WGS) entry which is preliminary data.</text>
</comment>
<protein>
    <submittedName>
        <fullName evidence="1">Uncharacterized protein</fullName>
    </submittedName>
</protein>
<dbReference type="EMBL" id="JANFXK010000008">
    <property type="protein sequence ID" value="MCQ4636774.1"/>
    <property type="molecule type" value="Genomic_DNA"/>
</dbReference>
<keyword evidence="2" id="KW-1185">Reference proteome</keyword>
<proteinExistence type="predicted"/>
<organism evidence="1 2">
    <name type="scientific">Anaerovorax odorimutans</name>
    <dbReference type="NCBI Taxonomy" id="109327"/>
    <lineage>
        <taxon>Bacteria</taxon>
        <taxon>Bacillati</taxon>
        <taxon>Bacillota</taxon>
        <taxon>Clostridia</taxon>
        <taxon>Peptostreptococcales</taxon>
        <taxon>Anaerovoracaceae</taxon>
        <taxon>Anaerovorax</taxon>
    </lineage>
</organism>
<evidence type="ECO:0000313" key="2">
    <source>
        <dbReference type="Proteomes" id="UP001524502"/>
    </source>
</evidence>
<gene>
    <name evidence="1" type="ORF">NE619_08525</name>
</gene>
<name>A0ABT1RNN2_9FIRM</name>
<evidence type="ECO:0000313" key="1">
    <source>
        <dbReference type="EMBL" id="MCQ4636774.1"/>
    </source>
</evidence>
<reference evidence="1 2" key="1">
    <citation type="submission" date="2022-06" db="EMBL/GenBank/DDBJ databases">
        <title>Isolation of gut microbiota from human fecal samples.</title>
        <authorList>
            <person name="Pamer E.G."/>
            <person name="Barat B."/>
            <person name="Waligurski E."/>
            <person name="Medina S."/>
            <person name="Paddock L."/>
            <person name="Mostad J."/>
        </authorList>
    </citation>
    <scope>NUCLEOTIDE SEQUENCE [LARGE SCALE GENOMIC DNA]</scope>
    <source>
        <strain evidence="1 2">SL.3.17</strain>
    </source>
</reference>
<dbReference type="Proteomes" id="UP001524502">
    <property type="component" value="Unassembled WGS sequence"/>
</dbReference>
<sequence>MKKNLIVIVLVVLVIGTIGTAAYLQFVKPDEASKVVSKPYEGEQTAGFETLLNSSNNFDLGVNKYGQPIFIDRDKAYEQMLITCNDGIEAIKKTGDLPKISKQNMDAYGSIGAELSESDFSRDVLKQAAFIGVFYDFYCHSDDDFYINRAEGGD</sequence>